<evidence type="ECO:0000256" key="4">
    <source>
        <dbReference type="ARBA" id="ARBA00022801"/>
    </source>
</evidence>
<evidence type="ECO:0000313" key="7">
    <source>
        <dbReference type="EMBL" id="ACK50095.1"/>
    </source>
</evidence>
<dbReference type="Pfam" id="PF21337">
    <property type="entry name" value="Peptidase_M17_N_1"/>
    <property type="match status" value="1"/>
</dbReference>
<evidence type="ECO:0000256" key="3">
    <source>
        <dbReference type="ARBA" id="ARBA00022670"/>
    </source>
</evidence>
<dbReference type="PANTHER" id="PTHR11963:SF20">
    <property type="entry name" value="PEPTIDASE B"/>
    <property type="match status" value="1"/>
</dbReference>
<dbReference type="AlphaFoldDB" id="B8ENG4"/>
<dbReference type="SUPFAM" id="SSF53187">
    <property type="entry name" value="Zn-dependent exopeptidases"/>
    <property type="match status" value="1"/>
</dbReference>
<dbReference type="RefSeq" id="WP_012590165.1">
    <property type="nucleotide sequence ID" value="NC_011666.1"/>
</dbReference>
<evidence type="ECO:0000256" key="1">
    <source>
        <dbReference type="ARBA" id="ARBA00009528"/>
    </source>
</evidence>
<dbReference type="InterPro" id="IPR048816">
    <property type="entry name" value="Peptidase_M17_N_1"/>
</dbReference>
<dbReference type="InterPro" id="IPR011356">
    <property type="entry name" value="Leucine_aapep/pepB"/>
</dbReference>
<sequence>MSRLHEPSEAALPIFFVAASTWPQIRGALPPAAAAFAQASNFEPKPGSAQLLPDATGAAAAVIFAIEEETAAGKDLLLPGKLAGALPPGLYRFANEPHDSSLAALSWLLTAYKFGRYRPASAKDAPQLCAPAGVDAARIERIAAAVTLGRDLINTPANDLGPAALEAAALGVAAQHQASAAVTRGEALLAAGLPLIHAVGRASADAPRLVDFCWGDPSAPKLTLVGKGVCFDSGGLDIKPSAGMLMMKKDMGGAATALSLASMIMEGGLNVRLRVILPIVENAISGDAFRPGDVYASRKGLTVEIGNTDAEGRLILADALALGDEDAPDLLIDFATLTGAARVALGPDLPPFYTADEELAAEIARFATAAQDPVWRMPLWDAYDKMLDSKIADLNNVGGGPFAGSITAALFLRRFVAKAKAWAHFDLYGWTPRGKPGRPEGGEIQAARLLYDLIEARYGGPPAGCPRAVHHIVAHIDEAEEEELGAEDKSP</sequence>
<dbReference type="STRING" id="395965.Msil_1126"/>
<dbReference type="Gene3D" id="3.40.630.10">
    <property type="entry name" value="Zn peptidases"/>
    <property type="match status" value="1"/>
</dbReference>
<organism evidence="7 8">
    <name type="scientific">Methylocella silvestris (strain DSM 15510 / CIP 108128 / LMG 27833 / NCIMB 13906 / BL2)</name>
    <dbReference type="NCBI Taxonomy" id="395965"/>
    <lineage>
        <taxon>Bacteria</taxon>
        <taxon>Pseudomonadati</taxon>
        <taxon>Pseudomonadota</taxon>
        <taxon>Alphaproteobacteria</taxon>
        <taxon>Hyphomicrobiales</taxon>
        <taxon>Beijerinckiaceae</taxon>
        <taxon>Methylocella</taxon>
    </lineage>
</organism>
<dbReference type="GO" id="GO:0006508">
    <property type="term" value="P:proteolysis"/>
    <property type="evidence" value="ECO:0007669"/>
    <property type="project" value="UniProtKB-KW"/>
</dbReference>
<dbReference type="GO" id="GO:0030145">
    <property type="term" value="F:manganese ion binding"/>
    <property type="evidence" value="ECO:0007669"/>
    <property type="project" value="InterPro"/>
</dbReference>
<evidence type="ECO:0000256" key="2">
    <source>
        <dbReference type="ARBA" id="ARBA00022438"/>
    </source>
</evidence>
<dbReference type="eggNOG" id="COG0260">
    <property type="taxonomic scope" value="Bacteria"/>
</dbReference>
<accession>B8ENG4</accession>
<keyword evidence="4 7" id="KW-0378">Hydrolase</keyword>
<protein>
    <submittedName>
        <fullName evidence="7">Leucyl aminopeptidase</fullName>
        <ecNumber evidence="7">3.4.11.1</ecNumber>
    </submittedName>
</protein>
<proteinExistence type="inferred from homology"/>
<name>B8ENG4_METSB</name>
<dbReference type="InterPro" id="IPR000819">
    <property type="entry name" value="Peptidase_M17_C"/>
</dbReference>
<keyword evidence="5" id="KW-0464">Manganese</keyword>
<dbReference type="EC" id="3.4.11.1" evidence="7"/>
<dbReference type="PROSITE" id="PS00631">
    <property type="entry name" value="CYTOSOL_AP"/>
    <property type="match status" value="1"/>
</dbReference>
<dbReference type="EMBL" id="CP001280">
    <property type="protein sequence ID" value="ACK50095.1"/>
    <property type="molecule type" value="Genomic_DNA"/>
</dbReference>
<dbReference type="GO" id="GO:0070006">
    <property type="term" value="F:metalloaminopeptidase activity"/>
    <property type="evidence" value="ECO:0007669"/>
    <property type="project" value="InterPro"/>
</dbReference>
<dbReference type="Proteomes" id="UP000002257">
    <property type="component" value="Chromosome"/>
</dbReference>
<keyword evidence="2 7" id="KW-0031">Aminopeptidase</keyword>
<feature type="domain" description="Cytosol aminopeptidase" evidence="6">
    <location>
        <begin position="307"/>
        <end position="314"/>
    </location>
</feature>
<evidence type="ECO:0000259" key="6">
    <source>
        <dbReference type="PROSITE" id="PS00631"/>
    </source>
</evidence>
<reference evidence="7 8" key="1">
    <citation type="journal article" date="2010" name="J. Bacteriol.">
        <title>Complete genome sequence of the aerobic facultative methanotroph Methylocella silvestris BL2.</title>
        <authorList>
            <person name="Chen Y."/>
            <person name="Crombie A."/>
            <person name="Rahman M.T."/>
            <person name="Dedysh S.N."/>
            <person name="Liesack W."/>
            <person name="Stott M.B."/>
            <person name="Alam M."/>
            <person name="Theisen A.R."/>
            <person name="Murrell J.C."/>
            <person name="Dunfield P.F."/>
        </authorList>
    </citation>
    <scope>NUCLEOTIDE SEQUENCE [LARGE SCALE GENOMIC DNA]</scope>
    <source>
        <strain evidence="8">DSM 15510 / CIP 108128 / LMG 27833 / NCIMB 13906 / BL2</strain>
    </source>
</reference>
<evidence type="ECO:0000313" key="8">
    <source>
        <dbReference type="Proteomes" id="UP000002257"/>
    </source>
</evidence>
<comment type="similarity">
    <text evidence="1">Belongs to the peptidase M17 family.</text>
</comment>
<dbReference type="InterPro" id="IPR043472">
    <property type="entry name" value="Macro_dom-like"/>
</dbReference>
<dbReference type="CDD" id="cd00433">
    <property type="entry name" value="Peptidase_M17"/>
    <property type="match status" value="1"/>
</dbReference>
<dbReference type="PRINTS" id="PR00481">
    <property type="entry name" value="LAMNOPPTDASE"/>
</dbReference>
<dbReference type="PANTHER" id="PTHR11963">
    <property type="entry name" value="LEUCINE AMINOPEPTIDASE-RELATED"/>
    <property type="match status" value="1"/>
</dbReference>
<dbReference type="Gene3D" id="3.40.220.10">
    <property type="entry name" value="Leucine Aminopeptidase, subunit E, domain 1"/>
    <property type="match status" value="1"/>
</dbReference>
<dbReference type="OrthoDB" id="9809354at2"/>
<gene>
    <name evidence="7" type="ordered locus">Msil_1126</name>
</gene>
<keyword evidence="3" id="KW-0645">Protease</keyword>
<dbReference type="HOGENOM" id="CLU_013734_2_1_5"/>
<dbReference type="Pfam" id="PF00883">
    <property type="entry name" value="Peptidase_M17"/>
    <property type="match status" value="1"/>
</dbReference>
<dbReference type="KEGG" id="msl:Msil_1126"/>
<evidence type="ECO:0000256" key="5">
    <source>
        <dbReference type="ARBA" id="ARBA00023211"/>
    </source>
</evidence>
<dbReference type="GO" id="GO:0005737">
    <property type="term" value="C:cytoplasm"/>
    <property type="evidence" value="ECO:0007669"/>
    <property type="project" value="InterPro"/>
</dbReference>
<keyword evidence="8" id="KW-1185">Reference proteome</keyword>